<gene>
    <name evidence="2" type="ORF">PCOR1329_LOCUS82259</name>
</gene>
<organism evidence="2 3">
    <name type="scientific">Prorocentrum cordatum</name>
    <dbReference type="NCBI Taxonomy" id="2364126"/>
    <lineage>
        <taxon>Eukaryota</taxon>
        <taxon>Sar</taxon>
        <taxon>Alveolata</taxon>
        <taxon>Dinophyceae</taxon>
        <taxon>Prorocentrales</taxon>
        <taxon>Prorocentraceae</taxon>
        <taxon>Prorocentrum</taxon>
    </lineage>
</organism>
<dbReference type="EMBL" id="CAUYUJ010021814">
    <property type="protein sequence ID" value="CAK0907147.1"/>
    <property type="molecule type" value="Genomic_DNA"/>
</dbReference>
<protein>
    <submittedName>
        <fullName evidence="2">Uncharacterized protein</fullName>
    </submittedName>
</protein>
<comment type="caution">
    <text evidence="2">The sequence shown here is derived from an EMBL/GenBank/DDBJ whole genome shotgun (WGS) entry which is preliminary data.</text>
</comment>
<evidence type="ECO:0000313" key="2">
    <source>
        <dbReference type="EMBL" id="CAK0907147.1"/>
    </source>
</evidence>
<proteinExistence type="predicted"/>
<reference evidence="2" key="1">
    <citation type="submission" date="2023-10" db="EMBL/GenBank/DDBJ databases">
        <authorList>
            <person name="Chen Y."/>
            <person name="Shah S."/>
            <person name="Dougan E. K."/>
            <person name="Thang M."/>
            <person name="Chan C."/>
        </authorList>
    </citation>
    <scope>NUCLEOTIDE SEQUENCE [LARGE SCALE GENOMIC DNA]</scope>
</reference>
<name>A0ABN9Y3R0_9DINO</name>
<evidence type="ECO:0000313" key="3">
    <source>
        <dbReference type="Proteomes" id="UP001189429"/>
    </source>
</evidence>
<feature type="region of interest" description="Disordered" evidence="1">
    <location>
        <begin position="210"/>
        <end position="241"/>
    </location>
</feature>
<accession>A0ABN9Y3R0</accession>
<evidence type="ECO:0000256" key="1">
    <source>
        <dbReference type="SAM" id="MobiDB-lite"/>
    </source>
</evidence>
<keyword evidence="3" id="KW-1185">Reference proteome</keyword>
<dbReference type="Proteomes" id="UP001189429">
    <property type="component" value="Unassembled WGS sequence"/>
</dbReference>
<feature type="compositionally biased region" description="Polar residues" evidence="1">
    <location>
        <begin position="228"/>
        <end position="238"/>
    </location>
</feature>
<sequence>MRSGLPTPPARAMSQAGGGDPQPRCAERCGRARGGPPPPHRSLMERCGALPPRGAMRRSRAQARRWRKHQCLISLGARLGTPPGLDARVDGEPHGDKVSELEVPHAVADKFYARQSAEAGWAGGKGGEPGCSGSERLDRCIGRHLSPPSPAPDGQMNLYDTRRGPSAGKLLGMTFDVRTIALRTVDSDDELATTTLYEEICTELKSRSEDGMMGTQERATLEHRDSTVDSTIAKSDASSEPVIANQVKPAPAAQTTPPPPTSSLAPIAPAETTARDALTSEVSDEWGHPRVPKVFANILIASIRELQEWEIEYDEHIPPATLVREALEGTEESLHGDRFLRSRHYSAIMKEYCAQLTQLVSAQARPAA</sequence>
<feature type="region of interest" description="Disordered" evidence="1">
    <location>
        <begin position="1"/>
        <end position="47"/>
    </location>
</feature>